<name>A0AAD5BDW9_9ASCO</name>
<feature type="chain" id="PRO_5042252607" evidence="2">
    <location>
        <begin position="21"/>
        <end position="780"/>
    </location>
</feature>
<proteinExistence type="predicted"/>
<gene>
    <name evidence="3" type="ORF">KGF57_003222</name>
</gene>
<evidence type="ECO:0000313" key="4">
    <source>
        <dbReference type="Proteomes" id="UP001204833"/>
    </source>
</evidence>
<keyword evidence="2" id="KW-0732">Signal</keyword>
<protein>
    <submittedName>
        <fullName evidence="3">Uncharacterized protein</fullName>
    </submittedName>
</protein>
<accession>A0AAD5BDW9</accession>
<feature type="signal peptide" evidence="2">
    <location>
        <begin position="1"/>
        <end position="20"/>
    </location>
</feature>
<comment type="caution">
    <text evidence="3">The sequence shown here is derived from an EMBL/GenBank/DDBJ whole genome shotgun (WGS) entry which is preliminary data.</text>
</comment>
<evidence type="ECO:0000256" key="2">
    <source>
        <dbReference type="SAM" id="SignalP"/>
    </source>
</evidence>
<dbReference type="GeneID" id="76151281"/>
<dbReference type="Proteomes" id="UP001204833">
    <property type="component" value="Unassembled WGS sequence"/>
</dbReference>
<feature type="compositionally biased region" description="Acidic residues" evidence="1">
    <location>
        <begin position="178"/>
        <end position="187"/>
    </location>
</feature>
<evidence type="ECO:0000256" key="1">
    <source>
        <dbReference type="SAM" id="MobiDB-lite"/>
    </source>
</evidence>
<dbReference type="EMBL" id="JAIHNG010000121">
    <property type="protein sequence ID" value="KAI5957528.1"/>
    <property type="molecule type" value="Genomic_DNA"/>
</dbReference>
<dbReference type="RefSeq" id="XP_051608231.1">
    <property type="nucleotide sequence ID" value="XM_051752620.1"/>
</dbReference>
<feature type="region of interest" description="Disordered" evidence="1">
    <location>
        <begin position="429"/>
        <end position="483"/>
    </location>
</feature>
<reference evidence="3 4" key="1">
    <citation type="journal article" date="2022" name="DNA Res.">
        <title>Genome analysis of five recently described species of the CUG-Ser clade uncovers Candida theae as a new hybrid lineage with pathogenic potential in the Candida parapsilosis species complex.</title>
        <authorList>
            <person name="Mixao V."/>
            <person name="Del Olmo V."/>
            <person name="Hegedusova E."/>
            <person name="Saus E."/>
            <person name="Pryszcz L."/>
            <person name="Cillingova A."/>
            <person name="Nosek J."/>
            <person name="Gabaldon T."/>
        </authorList>
    </citation>
    <scope>NUCLEOTIDE SEQUENCE [LARGE SCALE GENOMIC DNA]</scope>
    <source>
        <strain evidence="3 4">CBS 12239</strain>
    </source>
</reference>
<feature type="region of interest" description="Disordered" evidence="1">
    <location>
        <begin position="121"/>
        <end position="188"/>
    </location>
</feature>
<dbReference type="AlphaFoldDB" id="A0AAD5BDW9"/>
<feature type="compositionally biased region" description="Basic residues" evidence="1">
    <location>
        <begin position="131"/>
        <end position="143"/>
    </location>
</feature>
<feature type="compositionally biased region" description="Acidic residues" evidence="1">
    <location>
        <begin position="155"/>
        <end position="166"/>
    </location>
</feature>
<sequence>MRMSMSSVLVICVLSKVGYTEDTSFYNSVEELANWQTTHPLNDTTANLPLNLPASKYTLQPTLNTTDNISNTIFTIQGKDKVPKWSFSTGLFANKAQEMGYQDCREIAKYKKRPITIIETEPEVDEQKPVAKPKKPKKPKSKPKPPPEWLLESSSSEEEEGEEESDGREKGLNFSGSESDEDSDLSETEGKHWFLGLSVEGGKNGSKHHLLNENKLVTKVGTNHPGLFLDHHETVDDSARNPKALNVSSVAKRDYIEDDYVVDAEDFQRGKDVSDKKLAPKFEAWQVKSAVSKSNDSTWQFANFSSSSIAGNQYSSVYLFSESKACRSLSLVAYVFPLITHHQSDLLQHQSPIFTSQVVSYDNENSQDHLNNVVFHALLVEQTPAGVLKSKVDSNDQFRAQGTKKETKVSTPKWRLGAGAFLNKEIDEGSTEKETTFIPTIIESKSSGPETGPESDSGSDWDSDCDSSSSESDRKSSMKKKKKKNDKKKKTFKLFSLDEVVTTDKEDQKMVIDQDVELKNATIVDYFQGNSSNTIESMFESKALILQVSALAFLCSSPLLYPATTLEPAMQFHSLLLMAIAVVVTGQPISTPSTATDLIQTNVSGEIDLTYQSYNLTILDSPVIYTNASDPELEALIKKKKKLIPKWQYNAGIYLEKKVNKKLLKKAGKGGFALMSTNGGDSTYAVINGNQVDGGEIYRIPSSFVVARASPNTHSLFAENVTDHVSICFVNETIGSQFQKASKESATAIDETIEESSSGSFSYDPQTCIWTVLLVAFCLL</sequence>
<evidence type="ECO:0000313" key="3">
    <source>
        <dbReference type="EMBL" id="KAI5957528.1"/>
    </source>
</evidence>
<organism evidence="3 4">
    <name type="scientific">Candida theae</name>
    <dbReference type="NCBI Taxonomy" id="1198502"/>
    <lineage>
        <taxon>Eukaryota</taxon>
        <taxon>Fungi</taxon>
        <taxon>Dikarya</taxon>
        <taxon>Ascomycota</taxon>
        <taxon>Saccharomycotina</taxon>
        <taxon>Pichiomycetes</taxon>
        <taxon>Debaryomycetaceae</taxon>
        <taxon>Candida/Lodderomyces clade</taxon>
        <taxon>Candida</taxon>
    </lineage>
</organism>
<keyword evidence="4" id="KW-1185">Reference proteome</keyword>